<accession>A0ABS4ZGU6</accession>
<feature type="transmembrane region" description="Helical" evidence="1">
    <location>
        <begin position="15"/>
        <end position="36"/>
    </location>
</feature>
<evidence type="ECO:0000256" key="1">
    <source>
        <dbReference type="SAM" id="Phobius"/>
    </source>
</evidence>
<keyword evidence="1" id="KW-0472">Membrane</keyword>
<organism evidence="2 3">
    <name type="scientific">Microbacterium amylolyticum</name>
    <dbReference type="NCBI Taxonomy" id="936337"/>
    <lineage>
        <taxon>Bacteria</taxon>
        <taxon>Bacillati</taxon>
        <taxon>Actinomycetota</taxon>
        <taxon>Actinomycetes</taxon>
        <taxon>Micrococcales</taxon>
        <taxon>Microbacteriaceae</taxon>
        <taxon>Microbacterium</taxon>
    </lineage>
</organism>
<comment type="caution">
    <text evidence="2">The sequence shown here is derived from an EMBL/GenBank/DDBJ whole genome shotgun (WGS) entry which is preliminary data.</text>
</comment>
<dbReference type="InterPro" id="IPR052712">
    <property type="entry name" value="Acid_resist_chaperone_HdeD"/>
</dbReference>
<dbReference type="EMBL" id="JAGIOL010000001">
    <property type="protein sequence ID" value="MBP2436427.1"/>
    <property type="molecule type" value="Genomic_DNA"/>
</dbReference>
<sequence length="192" mass="20393">MSAETRYEYGIRQSLRTAILISSIVSLLFGLALLVWPMKSAMAITLLIATYTFIGGVLNLGYGLFSKGTAAWTRVGLIVLGLVFIAAGVIATMHLGESTLLLAVIVTTFLGAAWIIEGIVALTSLAGRDTAWPGSEKAHKGWTIFFAIISILAGVLVILSPVLTALWLWIFLGATLIVFGVIGIVRAASLEK</sequence>
<dbReference type="PANTHER" id="PTHR34989">
    <property type="entry name" value="PROTEIN HDED"/>
    <property type="match status" value="1"/>
</dbReference>
<dbReference type="InterPro" id="IPR005325">
    <property type="entry name" value="DUF308_memb"/>
</dbReference>
<dbReference type="Pfam" id="PF03729">
    <property type="entry name" value="DUF308"/>
    <property type="match status" value="2"/>
</dbReference>
<feature type="transmembrane region" description="Helical" evidence="1">
    <location>
        <begin position="166"/>
        <end position="188"/>
    </location>
</feature>
<dbReference type="Proteomes" id="UP001519362">
    <property type="component" value="Unassembled WGS sequence"/>
</dbReference>
<evidence type="ECO:0000313" key="2">
    <source>
        <dbReference type="EMBL" id="MBP2436427.1"/>
    </source>
</evidence>
<protein>
    <submittedName>
        <fullName evidence="2">Uncharacterized membrane protein HdeD (DUF308 family)</fullName>
    </submittedName>
</protein>
<proteinExistence type="predicted"/>
<keyword evidence="3" id="KW-1185">Reference proteome</keyword>
<dbReference type="RefSeq" id="WP_165136406.1">
    <property type="nucleotide sequence ID" value="NZ_CP049253.1"/>
</dbReference>
<feature type="transmembrane region" description="Helical" evidence="1">
    <location>
        <begin position="101"/>
        <end position="122"/>
    </location>
</feature>
<reference evidence="2 3" key="1">
    <citation type="submission" date="2021-03" db="EMBL/GenBank/DDBJ databases">
        <title>Sequencing the genomes of 1000 actinobacteria strains.</title>
        <authorList>
            <person name="Klenk H.-P."/>
        </authorList>
    </citation>
    <scope>NUCLEOTIDE SEQUENCE [LARGE SCALE GENOMIC DNA]</scope>
    <source>
        <strain evidence="2 3">DSM 24221</strain>
    </source>
</reference>
<feature type="transmembrane region" description="Helical" evidence="1">
    <location>
        <begin position="42"/>
        <end position="65"/>
    </location>
</feature>
<feature type="transmembrane region" description="Helical" evidence="1">
    <location>
        <begin position="77"/>
        <end position="95"/>
    </location>
</feature>
<gene>
    <name evidence="2" type="ORF">JOF34_001013</name>
</gene>
<feature type="transmembrane region" description="Helical" evidence="1">
    <location>
        <begin position="142"/>
        <end position="160"/>
    </location>
</feature>
<dbReference type="PANTHER" id="PTHR34989:SF1">
    <property type="entry name" value="PROTEIN HDED"/>
    <property type="match status" value="1"/>
</dbReference>
<evidence type="ECO:0000313" key="3">
    <source>
        <dbReference type="Proteomes" id="UP001519362"/>
    </source>
</evidence>
<name>A0ABS4ZGU6_9MICO</name>
<keyword evidence="1" id="KW-1133">Transmembrane helix</keyword>
<keyword evidence="1" id="KW-0812">Transmembrane</keyword>